<feature type="domain" description="AAA+ ATPase" evidence="3">
    <location>
        <begin position="140"/>
        <end position="289"/>
    </location>
</feature>
<comment type="caution">
    <text evidence="4">The sequence shown here is derived from an EMBL/GenBank/DDBJ whole genome shotgun (WGS) entry which is preliminary data.</text>
</comment>
<dbReference type="SUPFAM" id="SSF52540">
    <property type="entry name" value="P-loop containing nucleoside triphosphate hydrolases"/>
    <property type="match status" value="1"/>
</dbReference>
<dbReference type="GO" id="GO:0005524">
    <property type="term" value="F:ATP binding"/>
    <property type="evidence" value="ECO:0007669"/>
    <property type="project" value="UniProtKB-KW"/>
</dbReference>
<dbReference type="AlphaFoldDB" id="A0A917S3A5"/>
<evidence type="ECO:0000256" key="1">
    <source>
        <dbReference type="ARBA" id="ARBA00022741"/>
    </source>
</evidence>
<dbReference type="InterPro" id="IPR045735">
    <property type="entry name" value="Spore_III_AA_AAA+_ATPase"/>
</dbReference>
<keyword evidence="1" id="KW-0547">Nucleotide-binding</keyword>
<dbReference type="Proteomes" id="UP000654670">
    <property type="component" value="Unassembled WGS sequence"/>
</dbReference>
<dbReference type="InterPro" id="IPR027417">
    <property type="entry name" value="P-loop_NTPase"/>
</dbReference>
<dbReference type="Pfam" id="PF19568">
    <property type="entry name" value="Spore_III_AA"/>
    <property type="match status" value="1"/>
</dbReference>
<dbReference type="Gene3D" id="3.40.50.300">
    <property type="entry name" value="P-loop containing nucleotide triphosphate hydrolases"/>
    <property type="match status" value="1"/>
</dbReference>
<keyword evidence="5" id="KW-1185">Reference proteome</keyword>
<proteinExistence type="predicted"/>
<evidence type="ECO:0000313" key="5">
    <source>
        <dbReference type="Proteomes" id="UP000654670"/>
    </source>
</evidence>
<evidence type="ECO:0000313" key="4">
    <source>
        <dbReference type="EMBL" id="GGL55401.1"/>
    </source>
</evidence>
<reference evidence="4" key="1">
    <citation type="journal article" date="2014" name="Int. J. Syst. Evol. Microbiol.">
        <title>Complete genome sequence of Corynebacterium casei LMG S-19264T (=DSM 44701T), isolated from a smear-ripened cheese.</title>
        <authorList>
            <consortium name="US DOE Joint Genome Institute (JGI-PGF)"/>
            <person name="Walter F."/>
            <person name="Albersmeier A."/>
            <person name="Kalinowski J."/>
            <person name="Ruckert C."/>
        </authorList>
    </citation>
    <scope>NUCLEOTIDE SEQUENCE</scope>
    <source>
        <strain evidence="4">JCM 15325</strain>
    </source>
</reference>
<dbReference type="NCBIfam" id="TIGR02858">
    <property type="entry name" value="spore_III_AA"/>
    <property type="match status" value="1"/>
</dbReference>
<name>A0A917S3A5_9BACL</name>
<organism evidence="4 5">
    <name type="scientific">Sporolactobacillus putidus</name>
    <dbReference type="NCBI Taxonomy" id="492735"/>
    <lineage>
        <taxon>Bacteria</taxon>
        <taxon>Bacillati</taxon>
        <taxon>Bacillota</taxon>
        <taxon>Bacilli</taxon>
        <taxon>Bacillales</taxon>
        <taxon>Sporolactobacillaceae</taxon>
        <taxon>Sporolactobacillus</taxon>
    </lineage>
</organism>
<sequence>MKQVLSFLPESFQKVILEMPEEEKKNLEEIRCRTGRPLELIVSGAIRTAPDGEMPVFQPEQAREMLQKIGKYSLYALEEELRRGFITVQGGHRIGLAGHVITENGHVLRLRDVTFFNIRLAKQKIGAALPLVPYLYWSGHWKSSLIVGAPQTGKTTLLRDLARMISEGISERYIAAQKTGIVDERSEIAGCVAGIPQNRLGDRTDVLDACPKAEGMMMMIRSMSPDVLIVDEIGRKNDTEALFEAMNAGVTVMATAHGSTLEQLSGRPSLRPLIDSKLFERYIILSRLKRTGKSGCRFTVYDKLGRSIVSAEERWE</sequence>
<dbReference type="PANTHER" id="PTHR20953">
    <property type="entry name" value="KINASE-RELATED"/>
    <property type="match status" value="1"/>
</dbReference>
<gene>
    <name evidence="4" type="primary">spoIIIAA</name>
    <name evidence="4" type="ORF">GCM10007968_19450</name>
</gene>
<dbReference type="SMART" id="SM00382">
    <property type="entry name" value="AAA"/>
    <property type="match status" value="1"/>
</dbReference>
<dbReference type="InterPro" id="IPR014217">
    <property type="entry name" value="Spore_III_AA"/>
</dbReference>
<dbReference type="EMBL" id="BMOK01000007">
    <property type="protein sequence ID" value="GGL55401.1"/>
    <property type="molecule type" value="Genomic_DNA"/>
</dbReference>
<dbReference type="InterPro" id="IPR003593">
    <property type="entry name" value="AAA+_ATPase"/>
</dbReference>
<evidence type="ECO:0000259" key="3">
    <source>
        <dbReference type="SMART" id="SM00382"/>
    </source>
</evidence>
<dbReference type="PANTHER" id="PTHR20953:SF3">
    <property type="entry name" value="P-LOOP CONTAINING NUCLEOSIDE TRIPHOSPHATE HYDROLASES SUPERFAMILY PROTEIN"/>
    <property type="match status" value="1"/>
</dbReference>
<keyword evidence="2" id="KW-0067">ATP-binding</keyword>
<reference evidence="4" key="2">
    <citation type="submission" date="2020-09" db="EMBL/GenBank/DDBJ databases">
        <authorList>
            <person name="Sun Q."/>
            <person name="Ohkuma M."/>
        </authorList>
    </citation>
    <scope>NUCLEOTIDE SEQUENCE</scope>
    <source>
        <strain evidence="4">JCM 15325</strain>
    </source>
</reference>
<protein>
    <submittedName>
        <fullName evidence="4">Stage III sporulation protein AA</fullName>
    </submittedName>
</protein>
<accession>A0A917S3A5</accession>
<dbReference type="RefSeq" id="WP_188802912.1">
    <property type="nucleotide sequence ID" value="NZ_BMOK01000007.1"/>
</dbReference>
<evidence type="ECO:0000256" key="2">
    <source>
        <dbReference type="ARBA" id="ARBA00022840"/>
    </source>
</evidence>